<protein>
    <submittedName>
        <fullName evidence="1">Uncharacterized protein</fullName>
    </submittedName>
</protein>
<sequence>MRAEYEEFFEARFKTVAEELRAEGATEEEIQRKKGFYRRISEPMEPRVWHADGAHYTEEEYIRAGMAVPLDVDDQKPIQAAPDDE</sequence>
<evidence type="ECO:0000313" key="1">
    <source>
        <dbReference type="EMBL" id="MYH60759.1"/>
    </source>
</evidence>
<proteinExistence type="predicted"/>
<organism evidence="1">
    <name type="scientific">Caldilineaceae bacterium SB0675_bin_29</name>
    <dbReference type="NCBI Taxonomy" id="2605266"/>
    <lineage>
        <taxon>Bacteria</taxon>
        <taxon>Bacillati</taxon>
        <taxon>Chloroflexota</taxon>
        <taxon>Caldilineae</taxon>
        <taxon>Caldilineales</taxon>
        <taxon>Caldilineaceae</taxon>
    </lineage>
</organism>
<name>A0A6B1FVU9_9CHLR</name>
<comment type="caution">
    <text evidence="1">The sequence shown here is derived from an EMBL/GenBank/DDBJ whole genome shotgun (WGS) entry which is preliminary data.</text>
</comment>
<reference evidence="1" key="1">
    <citation type="submission" date="2019-09" db="EMBL/GenBank/DDBJ databases">
        <title>Characterisation of the sponge microbiome using genome-centric metagenomics.</title>
        <authorList>
            <person name="Engelberts J.P."/>
            <person name="Robbins S.J."/>
            <person name="De Goeij J.M."/>
            <person name="Aranda M."/>
            <person name="Bell S.C."/>
            <person name="Webster N.S."/>
        </authorList>
    </citation>
    <scope>NUCLEOTIDE SEQUENCE</scope>
    <source>
        <strain evidence="1">SB0675_bin_29</strain>
    </source>
</reference>
<accession>A0A6B1FVU9</accession>
<dbReference type="AlphaFoldDB" id="A0A6B1FVU9"/>
<dbReference type="EMBL" id="VYDA01000110">
    <property type="protein sequence ID" value="MYH60759.1"/>
    <property type="molecule type" value="Genomic_DNA"/>
</dbReference>
<gene>
    <name evidence="1" type="ORF">F4148_02995</name>
</gene>